<keyword evidence="1" id="KW-0472">Membrane</keyword>
<feature type="transmembrane region" description="Helical" evidence="1">
    <location>
        <begin position="119"/>
        <end position="144"/>
    </location>
</feature>
<dbReference type="Proteomes" id="UP001381693">
    <property type="component" value="Unassembled WGS sequence"/>
</dbReference>
<comment type="caution">
    <text evidence="2">The sequence shown here is derived from an EMBL/GenBank/DDBJ whole genome shotgun (WGS) entry which is preliminary data.</text>
</comment>
<accession>A0AAN8WUM7</accession>
<evidence type="ECO:0000256" key="1">
    <source>
        <dbReference type="SAM" id="Phobius"/>
    </source>
</evidence>
<evidence type="ECO:0000313" key="2">
    <source>
        <dbReference type="EMBL" id="KAK7071342.1"/>
    </source>
</evidence>
<keyword evidence="3" id="KW-1185">Reference proteome</keyword>
<dbReference type="AlphaFoldDB" id="A0AAN8WUM7"/>
<evidence type="ECO:0000313" key="3">
    <source>
        <dbReference type="Proteomes" id="UP001381693"/>
    </source>
</evidence>
<organism evidence="2 3">
    <name type="scientific">Halocaridina rubra</name>
    <name type="common">Hawaiian red shrimp</name>
    <dbReference type="NCBI Taxonomy" id="373956"/>
    <lineage>
        <taxon>Eukaryota</taxon>
        <taxon>Metazoa</taxon>
        <taxon>Ecdysozoa</taxon>
        <taxon>Arthropoda</taxon>
        <taxon>Crustacea</taxon>
        <taxon>Multicrustacea</taxon>
        <taxon>Malacostraca</taxon>
        <taxon>Eumalacostraca</taxon>
        <taxon>Eucarida</taxon>
        <taxon>Decapoda</taxon>
        <taxon>Pleocyemata</taxon>
        <taxon>Caridea</taxon>
        <taxon>Atyoidea</taxon>
        <taxon>Atyidae</taxon>
        <taxon>Halocaridina</taxon>
    </lineage>
</organism>
<name>A0AAN8WUM7_HALRR</name>
<proteinExistence type="predicted"/>
<keyword evidence="1" id="KW-0812">Transmembrane</keyword>
<protein>
    <submittedName>
        <fullName evidence="2">Uncharacterized protein</fullName>
    </submittedName>
</protein>
<gene>
    <name evidence="2" type="ORF">SK128_011959</name>
</gene>
<keyword evidence="1" id="KW-1133">Transmembrane helix</keyword>
<sequence length="188" mass="20873">MFADDAKIVKKVKNENNGRELQEDLNNLHEWSEKMSDPDMVSHADNEITSEDTVISIIISQIVTAAIALVTSKEETPESAQWARETADLVSRVLSIGIDSFDSSSWTSGWLSLMLGTGWYSLTFLTIPVVLTGIMWYFILTFLLKINVAGIFLGKSLDSSAGIFDLKHPDYLDHLTQRISTALDQSAT</sequence>
<dbReference type="EMBL" id="JAXCGZ010015097">
    <property type="protein sequence ID" value="KAK7071342.1"/>
    <property type="molecule type" value="Genomic_DNA"/>
</dbReference>
<reference evidence="2 3" key="1">
    <citation type="submission" date="2023-11" db="EMBL/GenBank/DDBJ databases">
        <title>Halocaridina rubra genome assembly.</title>
        <authorList>
            <person name="Smith C."/>
        </authorList>
    </citation>
    <scope>NUCLEOTIDE SEQUENCE [LARGE SCALE GENOMIC DNA]</scope>
    <source>
        <strain evidence="2">EP-1</strain>
        <tissue evidence="2">Whole</tissue>
    </source>
</reference>